<feature type="region of interest" description="Disordered" evidence="1">
    <location>
        <begin position="1"/>
        <end position="37"/>
    </location>
</feature>
<evidence type="ECO:0000256" key="1">
    <source>
        <dbReference type="SAM" id="MobiDB-lite"/>
    </source>
</evidence>
<feature type="compositionally biased region" description="Pro residues" evidence="1">
    <location>
        <begin position="1"/>
        <end position="13"/>
    </location>
</feature>
<dbReference type="Proteomes" id="UP000019222">
    <property type="component" value="Chromosome"/>
</dbReference>
<dbReference type="HOGENOM" id="CLU_201697_0_0_11"/>
<name>W5Y0G7_9CORY</name>
<dbReference type="STRING" id="1224164.B843_06660"/>
<evidence type="ECO:0000313" key="2">
    <source>
        <dbReference type="EMBL" id="AHI22717.1"/>
    </source>
</evidence>
<dbReference type="KEGG" id="cvt:B843_06660"/>
<dbReference type="EMBL" id="CP004353">
    <property type="protein sequence ID" value="AHI22717.1"/>
    <property type="molecule type" value="Genomic_DNA"/>
</dbReference>
<accession>W5Y0G7</accession>
<evidence type="ECO:0000313" key="3">
    <source>
        <dbReference type="Proteomes" id="UP000019222"/>
    </source>
</evidence>
<reference evidence="2 3" key="1">
    <citation type="submission" date="2013-02" db="EMBL/GenBank/DDBJ databases">
        <title>The complete genome sequence of Corynebacterium vitaeruminis DSM 20294.</title>
        <authorList>
            <person name="Ruckert C."/>
            <person name="Albersmeier A."/>
            <person name="Kalinowski J."/>
        </authorList>
    </citation>
    <scope>NUCLEOTIDE SEQUENCE [LARGE SCALE GENOMIC DNA]</scope>
    <source>
        <strain evidence="3">ATCC 10234</strain>
    </source>
</reference>
<organism evidence="2 3">
    <name type="scientific">Corynebacterium vitaeruminis DSM 20294</name>
    <dbReference type="NCBI Taxonomy" id="1224164"/>
    <lineage>
        <taxon>Bacteria</taxon>
        <taxon>Bacillati</taxon>
        <taxon>Actinomycetota</taxon>
        <taxon>Actinomycetes</taxon>
        <taxon>Mycobacteriales</taxon>
        <taxon>Corynebacteriaceae</taxon>
        <taxon>Corynebacterium</taxon>
    </lineage>
</organism>
<proteinExistence type="predicted"/>
<sequence length="72" mass="7483">MSAPHPGPRPGPRPSAQGGPGGPVPHDPRQPQVTPEEVAAQVNEILSEDAEDLAAEADQLSRAHAVLHEALQ</sequence>
<dbReference type="eggNOG" id="ENOG5031SP9">
    <property type="taxonomic scope" value="Bacteria"/>
</dbReference>
<gene>
    <name evidence="2" type="ORF">B843_06660</name>
</gene>
<keyword evidence="3" id="KW-1185">Reference proteome</keyword>
<protein>
    <submittedName>
        <fullName evidence="2">Uncharacterized protein</fullName>
    </submittedName>
</protein>
<dbReference type="AlphaFoldDB" id="W5Y0G7"/>